<feature type="domain" description="CCHC-type" evidence="9">
    <location>
        <begin position="3"/>
        <end position="20"/>
    </location>
</feature>
<dbReference type="Gene3D" id="1.10.10.60">
    <property type="entry name" value="Homeodomain-like"/>
    <property type="match status" value="1"/>
</dbReference>
<keyword evidence="2" id="KW-0805">Transcription regulation</keyword>
<comment type="caution">
    <text evidence="11">The sequence shown here is derived from an EMBL/GenBank/DDBJ whole genome shotgun (WGS) entry which is preliminary data.</text>
</comment>
<evidence type="ECO:0000256" key="5">
    <source>
        <dbReference type="ARBA" id="ARBA00023242"/>
    </source>
</evidence>
<evidence type="ECO:0000256" key="3">
    <source>
        <dbReference type="ARBA" id="ARBA00023125"/>
    </source>
</evidence>
<dbReference type="PANTHER" id="PTHR44191">
    <property type="entry name" value="TRANSCRIPTION FACTOR KUA1"/>
    <property type="match status" value="1"/>
</dbReference>
<comment type="subcellular location">
    <subcellularLocation>
        <location evidence="1">Nucleus</location>
    </subcellularLocation>
</comment>
<dbReference type="FunFam" id="1.10.10.60:FF:000009">
    <property type="entry name" value="transcription factor MYB1R1"/>
    <property type="match status" value="1"/>
</dbReference>
<feature type="domain" description="HTH myb-type" evidence="10">
    <location>
        <begin position="98"/>
        <end position="154"/>
    </location>
</feature>
<dbReference type="GO" id="GO:0009744">
    <property type="term" value="P:response to sucrose"/>
    <property type="evidence" value="ECO:0007669"/>
    <property type="project" value="UniProtKB-ARBA"/>
</dbReference>
<dbReference type="PROSITE" id="PS50090">
    <property type="entry name" value="MYB_LIKE"/>
    <property type="match status" value="1"/>
</dbReference>
<keyword evidence="5" id="KW-0539">Nucleus</keyword>
<feature type="compositionally biased region" description="Polar residues" evidence="7">
    <location>
        <begin position="8"/>
        <end position="20"/>
    </location>
</feature>
<evidence type="ECO:0000259" key="10">
    <source>
        <dbReference type="PROSITE" id="PS51294"/>
    </source>
</evidence>
<dbReference type="GO" id="GO:0005634">
    <property type="term" value="C:nucleus"/>
    <property type="evidence" value="ECO:0007669"/>
    <property type="project" value="UniProtKB-SubCell"/>
</dbReference>
<keyword evidence="3" id="KW-0238">DNA-binding</keyword>
<keyword evidence="6" id="KW-0863">Zinc-finger</keyword>
<evidence type="ECO:0000256" key="2">
    <source>
        <dbReference type="ARBA" id="ARBA00023015"/>
    </source>
</evidence>
<dbReference type="GO" id="GO:0009739">
    <property type="term" value="P:response to gibberellin"/>
    <property type="evidence" value="ECO:0007669"/>
    <property type="project" value="TreeGrafter"/>
</dbReference>
<dbReference type="EMBL" id="JBBWWQ010000014">
    <property type="protein sequence ID" value="KAK8930888.1"/>
    <property type="molecule type" value="Genomic_DNA"/>
</dbReference>
<dbReference type="Proteomes" id="UP001418222">
    <property type="component" value="Unassembled WGS sequence"/>
</dbReference>
<dbReference type="InterPro" id="IPR001005">
    <property type="entry name" value="SANT/Myb"/>
</dbReference>
<evidence type="ECO:0000259" key="8">
    <source>
        <dbReference type="PROSITE" id="PS50090"/>
    </source>
</evidence>
<proteinExistence type="predicted"/>
<dbReference type="InterPro" id="IPR052245">
    <property type="entry name" value="Plant_Stress_Dev_TF"/>
</dbReference>
<dbReference type="NCBIfam" id="TIGR01557">
    <property type="entry name" value="myb_SHAQKYF"/>
    <property type="match status" value="1"/>
</dbReference>
<dbReference type="PROSITE" id="PS50158">
    <property type="entry name" value="ZF_CCHC"/>
    <property type="match status" value="1"/>
</dbReference>
<organism evidence="11 12">
    <name type="scientific">Platanthera zijinensis</name>
    <dbReference type="NCBI Taxonomy" id="2320716"/>
    <lineage>
        <taxon>Eukaryota</taxon>
        <taxon>Viridiplantae</taxon>
        <taxon>Streptophyta</taxon>
        <taxon>Embryophyta</taxon>
        <taxon>Tracheophyta</taxon>
        <taxon>Spermatophyta</taxon>
        <taxon>Magnoliopsida</taxon>
        <taxon>Liliopsida</taxon>
        <taxon>Asparagales</taxon>
        <taxon>Orchidaceae</taxon>
        <taxon>Orchidoideae</taxon>
        <taxon>Orchideae</taxon>
        <taxon>Orchidinae</taxon>
        <taxon>Platanthera</taxon>
    </lineage>
</organism>
<reference evidence="11 12" key="1">
    <citation type="journal article" date="2022" name="Nat. Plants">
        <title>Genomes of leafy and leafless Platanthera orchids illuminate the evolution of mycoheterotrophy.</title>
        <authorList>
            <person name="Li M.H."/>
            <person name="Liu K.W."/>
            <person name="Li Z."/>
            <person name="Lu H.C."/>
            <person name="Ye Q.L."/>
            <person name="Zhang D."/>
            <person name="Wang J.Y."/>
            <person name="Li Y.F."/>
            <person name="Zhong Z.M."/>
            <person name="Liu X."/>
            <person name="Yu X."/>
            <person name="Liu D.K."/>
            <person name="Tu X.D."/>
            <person name="Liu B."/>
            <person name="Hao Y."/>
            <person name="Liao X.Y."/>
            <person name="Jiang Y.T."/>
            <person name="Sun W.H."/>
            <person name="Chen J."/>
            <person name="Chen Y.Q."/>
            <person name="Ai Y."/>
            <person name="Zhai J.W."/>
            <person name="Wu S.S."/>
            <person name="Zhou Z."/>
            <person name="Hsiao Y.Y."/>
            <person name="Wu W.L."/>
            <person name="Chen Y.Y."/>
            <person name="Lin Y.F."/>
            <person name="Hsu J.L."/>
            <person name="Li C.Y."/>
            <person name="Wang Z.W."/>
            <person name="Zhao X."/>
            <person name="Zhong W.Y."/>
            <person name="Ma X.K."/>
            <person name="Ma L."/>
            <person name="Huang J."/>
            <person name="Chen G.Z."/>
            <person name="Huang M.Z."/>
            <person name="Huang L."/>
            <person name="Peng D.H."/>
            <person name="Luo Y.B."/>
            <person name="Zou S.Q."/>
            <person name="Chen S.P."/>
            <person name="Lan S."/>
            <person name="Tsai W.C."/>
            <person name="Van de Peer Y."/>
            <person name="Liu Z.J."/>
        </authorList>
    </citation>
    <scope>NUCLEOTIDE SEQUENCE [LARGE SCALE GENOMIC DNA]</scope>
    <source>
        <strain evidence="11">Lor287</strain>
    </source>
</reference>
<keyword evidence="6" id="KW-0862">Zinc</keyword>
<dbReference type="GO" id="GO:0003677">
    <property type="term" value="F:DNA binding"/>
    <property type="evidence" value="ECO:0007669"/>
    <property type="project" value="UniProtKB-KW"/>
</dbReference>
<evidence type="ECO:0000256" key="6">
    <source>
        <dbReference type="PROSITE-ProRule" id="PRU00047"/>
    </source>
</evidence>
<dbReference type="GO" id="GO:0009723">
    <property type="term" value="P:response to ethylene"/>
    <property type="evidence" value="ECO:0007669"/>
    <property type="project" value="TreeGrafter"/>
</dbReference>
<gene>
    <name evidence="11" type="ORF">KSP39_PZI016385</name>
</gene>
<sequence>MGRRCSHCGNNGHNSRTCRSSRAMAGGRGLRLFGVQLQITSSSPMKKSFSFDCFSNSCYSVSASPSSSSSSSSLICINETAEKFSNGYLSDGFIEGAQERKKGVPWSEEEHRAFLAGLEKLGKGDWRGISSKFVISRTPTQVASHAQKYFLRKSSFDKKQRRSSLFDVVKGSQRLVDVNDSYKIKDPSFVRNTPVPRLDLNALSGVSIDLNFPEPGTTHAPHHFLSPESPPVLDLELSMSSARPLVEQIAA</sequence>
<evidence type="ECO:0000256" key="4">
    <source>
        <dbReference type="ARBA" id="ARBA00023163"/>
    </source>
</evidence>
<evidence type="ECO:0000256" key="1">
    <source>
        <dbReference type="ARBA" id="ARBA00004123"/>
    </source>
</evidence>
<dbReference type="SUPFAM" id="SSF46689">
    <property type="entry name" value="Homeodomain-like"/>
    <property type="match status" value="1"/>
</dbReference>
<keyword evidence="12" id="KW-1185">Reference proteome</keyword>
<evidence type="ECO:0000313" key="11">
    <source>
        <dbReference type="EMBL" id="KAK8930888.1"/>
    </source>
</evidence>
<dbReference type="PROSITE" id="PS51294">
    <property type="entry name" value="HTH_MYB"/>
    <property type="match status" value="1"/>
</dbReference>
<evidence type="ECO:0000313" key="12">
    <source>
        <dbReference type="Proteomes" id="UP001418222"/>
    </source>
</evidence>
<dbReference type="GO" id="GO:0006355">
    <property type="term" value="P:regulation of DNA-templated transcription"/>
    <property type="evidence" value="ECO:0007669"/>
    <property type="project" value="UniProtKB-ARBA"/>
</dbReference>
<dbReference type="SMART" id="SM00717">
    <property type="entry name" value="SANT"/>
    <property type="match status" value="1"/>
</dbReference>
<evidence type="ECO:0000256" key="7">
    <source>
        <dbReference type="SAM" id="MobiDB-lite"/>
    </source>
</evidence>
<name>A0AAP0B8G2_9ASPA</name>
<evidence type="ECO:0000259" key="9">
    <source>
        <dbReference type="PROSITE" id="PS50158"/>
    </source>
</evidence>
<dbReference type="PANTHER" id="PTHR44191:SF62">
    <property type="entry name" value="OS04G0341900 PROTEIN"/>
    <property type="match status" value="1"/>
</dbReference>
<dbReference type="InterPro" id="IPR017930">
    <property type="entry name" value="Myb_dom"/>
</dbReference>
<dbReference type="InterPro" id="IPR006447">
    <property type="entry name" value="Myb_dom_plants"/>
</dbReference>
<accession>A0AAP0B8G2</accession>
<keyword evidence="6" id="KW-0479">Metal-binding</keyword>
<feature type="domain" description="Myb-like" evidence="8">
    <location>
        <begin position="98"/>
        <end position="150"/>
    </location>
</feature>
<dbReference type="GO" id="GO:0008270">
    <property type="term" value="F:zinc ion binding"/>
    <property type="evidence" value="ECO:0007669"/>
    <property type="project" value="UniProtKB-KW"/>
</dbReference>
<keyword evidence="4" id="KW-0804">Transcription</keyword>
<protein>
    <submittedName>
        <fullName evidence="11">Uncharacterized protein</fullName>
    </submittedName>
</protein>
<dbReference type="Pfam" id="PF00249">
    <property type="entry name" value="Myb_DNA-binding"/>
    <property type="match status" value="1"/>
</dbReference>
<dbReference type="CDD" id="cd00167">
    <property type="entry name" value="SANT"/>
    <property type="match status" value="1"/>
</dbReference>
<feature type="region of interest" description="Disordered" evidence="7">
    <location>
        <begin position="1"/>
        <end position="20"/>
    </location>
</feature>
<dbReference type="InterPro" id="IPR001878">
    <property type="entry name" value="Znf_CCHC"/>
</dbReference>
<dbReference type="AlphaFoldDB" id="A0AAP0B8G2"/>
<dbReference type="InterPro" id="IPR009057">
    <property type="entry name" value="Homeodomain-like_sf"/>
</dbReference>